<protein>
    <submittedName>
        <fullName evidence="1">Uncharacterized protein</fullName>
    </submittedName>
</protein>
<sequence length="74" mass="8298">MRPWRRRAERIFRPAVVPATNFFRLGDVRAAIFFRPAVFFAGKLAGKSKLTCFPTIEGDGRLADDGRTVPATDD</sequence>
<proteinExistence type="predicted"/>
<organism evidence="1 2">
    <name type="scientific">Linum trigynum</name>
    <dbReference type="NCBI Taxonomy" id="586398"/>
    <lineage>
        <taxon>Eukaryota</taxon>
        <taxon>Viridiplantae</taxon>
        <taxon>Streptophyta</taxon>
        <taxon>Embryophyta</taxon>
        <taxon>Tracheophyta</taxon>
        <taxon>Spermatophyta</taxon>
        <taxon>Magnoliopsida</taxon>
        <taxon>eudicotyledons</taxon>
        <taxon>Gunneridae</taxon>
        <taxon>Pentapetalae</taxon>
        <taxon>rosids</taxon>
        <taxon>fabids</taxon>
        <taxon>Malpighiales</taxon>
        <taxon>Linaceae</taxon>
        <taxon>Linum</taxon>
    </lineage>
</organism>
<gene>
    <name evidence="1" type="ORF">LTRI10_LOCUS22506</name>
</gene>
<dbReference type="Proteomes" id="UP001497516">
    <property type="component" value="Chromosome 4"/>
</dbReference>
<dbReference type="AlphaFoldDB" id="A0AAV2E5R5"/>
<evidence type="ECO:0000313" key="1">
    <source>
        <dbReference type="EMBL" id="CAL1381103.1"/>
    </source>
</evidence>
<keyword evidence="2" id="KW-1185">Reference proteome</keyword>
<reference evidence="1 2" key="1">
    <citation type="submission" date="2024-04" db="EMBL/GenBank/DDBJ databases">
        <authorList>
            <person name="Fracassetti M."/>
        </authorList>
    </citation>
    <scope>NUCLEOTIDE SEQUENCE [LARGE SCALE GENOMIC DNA]</scope>
</reference>
<dbReference type="EMBL" id="OZ034817">
    <property type="protein sequence ID" value="CAL1381103.1"/>
    <property type="molecule type" value="Genomic_DNA"/>
</dbReference>
<evidence type="ECO:0000313" key="2">
    <source>
        <dbReference type="Proteomes" id="UP001497516"/>
    </source>
</evidence>
<accession>A0AAV2E5R5</accession>
<name>A0AAV2E5R5_9ROSI</name>